<keyword evidence="1" id="KW-0167">Capsid protein</keyword>
<proteinExistence type="predicted"/>
<keyword evidence="1" id="KW-0946">Virion</keyword>
<comment type="caution">
    <text evidence="1">The sequence shown here is derived from an EMBL/GenBank/DDBJ whole genome shotgun (WGS) entry which is preliminary data.</text>
</comment>
<protein>
    <submittedName>
        <fullName evidence="1">Spore coat protein D</fullName>
    </submittedName>
</protein>
<organism evidence="1 2">
    <name type="scientific">Alicyclobacillus sacchari</name>
    <dbReference type="NCBI Taxonomy" id="392010"/>
    <lineage>
        <taxon>Bacteria</taxon>
        <taxon>Bacillati</taxon>
        <taxon>Bacillota</taxon>
        <taxon>Bacilli</taxon>
        <taxon>Bacillales</taxon>
        <taxon>Alicyclobacillaceae</taxon>
        <taxon>Alicyclobacillus</taxon>
    </lineage>
</organism>
<evidence type="ECO:0000313" key="2">
    <source>
        <dbReference type="Proteomes" id="UP000294581"/>
    </source>
</evidence>
<name>A0A4R8LDN3_9BACL</name>
<reference evidence="1 2" key="1">
    <citation type="submission" date="2019-03" db="EMBL/GenBank/DDBJ databases">
        <title>Genomic Encyclopedia of Type Strains, Phase IV (KMG-IV): sequencing the most valuable type-strain genomes for metagenomic binning, comparative biology and taxonomic classification.</title>
        <authorList>
            <person name="Goeker M."/>
        </authorList>
    </citation>
    <scope>NUCLEOTIDE SEQUENCE [LARGE SCALE GENOMIC DNA]</scope>
    <source>
        <strain evidence="1 2">DSM 17974</strain>
    </source>
</reference>
<dbReference type="AlphaFoldDB" id="A0A4R8LDN3"/>
<dbReference type="EMBL" id="SORF01000023">
    <property type="protein sequence ID" value="TDY40239.1"/>
    <property type="molecule type" value="Genomic_DNA"/>
</dbReference>
<keyword evidence="2" id="KW-1185">Reference proteome</keyword>
<accession>A0A4R8LDN3</accession>
<gene>
    <name evidence="1" type="ORF">C7445_12310</name>
</gene>
<evidence type="ECO:0000313" key="1">
    <source>
        <dbReference type="EMBL" id="TDY40239.1"/>
    </source>
</evidence>
<sequence>MNCSPIMCQPQYYVRNYYVARVVPYVHPIVNIKRRVIVNVPQHYYVPMTRNVVVDPGCPGGGCY</sequence>
<dbReference type="Proteomes" id="UP000294581">
    <property type="component" value="Unassembled WGS sequence"/>
</dbReference>